<proteinExistence type="predicted"/>
<keyword evidence="2" id="KW-0479">Metal-binding</keyword>
<dbReference type="InterPro" id="IPR013085">
    <property type="entry name" value="U1-CZ_Znf_C2H2"/>
</dbReference>
<dbReference type="Proteomes" id="UP000030665">
    <property type="component" value="Unassembled WGS sequence"/>
</dbReference>
<dbReference type="GO" id="GO:0008270">
    <property type="term" value="F:zinc ion binding"/>
    <property type="evidence" value="ECO:0007669"/>
    <property type="project" value="UniProtKB-KW"/>
</dbReference>
<evidence type="ECO:0000256" key="1">
    <source>
        <dbReference type="ARBA" id="ARBA00004123"/>
    </source>
</evidence>
<dbReference type="OrthoDB" id="191651at2759"/>
<reference evidence="7" key="2">
    <citation type="submission" date="2014-03" db="EMBL/GenBank/DDBJ databases">
        <title>The whipworm genome and dual-species transcriptomics of an intimate host-pathogen interaction.</title>
        <authorList>
            <person name="Foth B.J."/>
            <person name="Tsai I.J."/>
            <person name="Reid A.J."/>
            <person name="Bancroft A.J."/>
            <person name="Nichol S."/>
            <person name="Tracey A."/>
            <person name="Holroyd N."/>
            <person name="Cotton J.A."/>
            <person name="Stanley E.J."/>
            <person name="Zarowiecki M."/>
            <person name="Liu J.Z."/>
            <person name="Huckvale T."/>
            <person name="Cooper P.J."/>
            <person name="Grencis R.K."/>
            <person name="Berriman M."/>
        </authorList>
    </citation>
    <scope>NUCLEOTIDE SEQUENCE [LARGE SCALE GENOMIC DNA]</scope>
</reference>
<keyword evidence="3" id="KW-0863">Zinc-finger</keyword>
<comment type="subcellular location">
    <subcellularLocation>
        <location evidence="1">Nucleus</location>
    </subcellularLocation>
</comment>
<dbReference type="GO" id="GO:0071011">
    <property type="term" value="C:precatalytic spliceosome"/>
    <property type="evidence" value="ECO:0007669"/>
    <property type="project" value="TreeGrafter"/>
</dbReference>
<dbReference type="GO" id="GO:0000398">
    <property type="term" value="P:mRNA splicing, via spliceosome"/>
    <property type="evidence" value="ECO:0007669"/>
    <property type="project" value="InterPro"/>
</dbReference>
<accession>A0A077ZCX1</accession>
<dbReference type="InterPro" id="IPR000690">
    <property type="entry name" value="Matrin/U1-C_Znf_C2H2"/>
</dbReference>
<evidence type="ECO:0000313" key="8">
    <source>
        <dbReference type="Proteomes" id="UP000030665"/>
    </source>
</evidence>
<protein>
    <submittedName>
        <fullName evidence="7">Zf-U1 domain containing protein</fullName>
    </submittedName>
</protein>
<name>A0A077ZCX1_TRITR</name>
<feature type="domain" description="Matrin-type" evidence="6">
    <location>
        <begin position="11"/>
        <end position="42"/>
    </location>
</feature>
<keyword evidence="4" id="KW-0862">Zinc</keyword>
<evidence type="ECO:0000256" key="5">
    <source>
        <dbReference type="ARBA" id="ARBA00023242"/>
    </source>
</evidence>
<dbReference type="PROSITE" id="PS50171">
    <property type="entry name" value="ZF_MATRIN"/>
    <property type="match status" value="1"/>
</dbReference>
<dbReference type="STRING" id="36087.A0A077ZCX1"/>
<dbReference type="AlphaFoldDB" id="A0A077ZCX1"/>
<keyword evidence="5" id="KW-0539">Nucleus</keyword>
<dbReference type="EMBL" id="HG806041">
    <property type="protein sequence ID" value="CDW56460.1"/>
    <property type="molecule type" value="Genomic_DNA"/>
</dbReference>
<evidence type="ECO:0000256" key="2">
    <source>
        <dbReference type="ARBA" id="ARBA00022723"/>
    </source>
</evidence>
<dbReference type="GO" id="GO:0003723">
    <property type="term" value="F:RNA binding"/>
    <property type="evidence" value="ECO:0007669"/>
    <property type="project" value="TreeGrafter"/>
</dbReference>
<gene>
    <name evidence="7" type="ORF">TTRE_0000474001</name>
</gene>
<evidence type="ECO:0000259" key="6">
    <source>
        <dbReference type="PROSITE" id="PS50171"/>
    </source>
</evidence>
<dbReference type="PANTHER" id="PTHR13173">
    <property type="entry name" value="WW DOMAIN BINDING PROTEIN 4"/>
    <property type="match status" value="1"/>
</dbReference>
<dbReference type="InterPro" id="IPR040023">
    <property type="entry name" value="WBP4"/>
</dbReference>
<dbReference type="Pfam" id="PF06220">
    <property type="entry name" value="zf-U1"/>
    <property type="match status" value="1"/>
</dbReference>
<dbReference type="PANTHER" id="PTHR13173:SF10">
    <property type="entry name" value="WW DOMAIN-BINDING PROTEIN 4"/>
    <property type="match status" value="1"/>
</dbReference>
<organism evidence="7 8">
    <name type="scientific">Trichuris trichiura</name>
    <name type="common">Whipworm</name>
    <name type="synonym">Trichocephalus trichiurus</name>
    <dbReference type="NCBI Taxonomy" id="36087"/>
    <lineage>
        <taxon>Eukaryota</taxon>
        <taxon>Metazoa</taxon>
        <taxon>Ecdysozoa</taxon>
        <taxon>Nematoda</taxon>
        <taxon>Enoplea</taxon>
        <taxon>Dorylaimia</taxon>
        <taxon>Trichinellida</taxon>
        <taxon>Trichuridae</taxon>
        <taxon>Trichuris</taxon>
    </lineage>
</organism>
<reference evidence="7" key="1">
    <citation type="submission" date="2014-01" db="EMBL/GenBank/DDBJ databases">
        <authorList>
            <person name="Aslett M."/>
        </authorList>
    </citation>
    <scope>NUCLEOTIDE SEQUENCE</scope>
</reference>
<evidence type="ECO:0000256" key="3">
    <source>
        <dbReference type="ARBA" id="ARBA00022771"/>
    </source>
</evidence>
<evidence type="ECO:0000313" key="7">
    <source>
        <dbReference type="EMBL" id="CDW56460.1"/>
    </source>
</evidence>
<sequence>MTDVWRSVGKKYCEICKCWYYNNAISSNRHHMGGRHKASVAKKLRELGQKSREMAVAEKQQRSMLLQMELVGSKIFIIQRIEGNRLVLCT</sequence>
<keyword evidence="8" id="KW-1185">Reference proteome</keyword>
<evidence type="ECO:0000256" key="4">
    <source>
        <dbReference type="ARBA" id="ARBA00022833"/>
    </source>
</evidence>